<gene>
    <name evidence="1" type="ORF">ACFPEN_32405</name>
</gene>
<keyword evidence="2" id="KW-1185">Reference proteome</keyword>
<accession>A0ABV9BUD4</accession>
<protein>
    <submittedName>
        <fullName evidence="1">Uncharacterized protein</fullName>
    </submittedName>
</protein>
<proteinExistence type="predicted"/>
<organism evidence="1 2">
    <name type="scientific">Streptomyces ehimensis</name>
    <dbReference type="NCBI Taxonomy" id="68195"/>
    <lineage>
        <taxon>Bacteria</taxon>
        <taxon>Bacillati</taxon>
        <taxon>Actinomycetota</taxon>
        <taxon>Actinomycetes</taxon>
        <taxon>Kitasatosporales</taxon>
        <taxon>Streptomycetaceae</taxon>
        <taxon>Streptomyces</taxon>
    </lineage>
</organism>
<evidence type="ECO:0000313" key="1">
    <source>
        <dbReference type="EMBL" id="MFC4517601.1"/>
    </source>
</evidence>
<dbReference type="RefSeq" id="WP_417924158.1">
    <property type="nucleotide sequence ID" value="NZ_JBHSFS010000022.1"/>
</dbReference>
<evidence type="ECO:0000313" key="2">
    <source>
        <dbReference type="Proteomes" id="UP001595990"/>
    </source>
</evidence>
<name>A0ABV9BUD4_9ACTN</name>
<dbReference type="Proteomes" id="UP001595990">
    <property type="component" value="Unassembled WGS sequence"/>
</dbReference>
<dbReference type="EMBL" id="JBHSFS010000022">
    <property type="protein sequence ID" value="MFC4517601.1"/>
    <property type="molecule type" value="Genomic_DNA"/>
</dbReference>
<comment type="caution">
    <text evidence="1">The sequence shown here is derived from an EMBL/GenBank/DDBJ whole genome shotgun (WGS) entry which is preliminary data.</text>
</comment>
<reference evidence="2" key="1">
    <citation type="journal article" date="2019" name="Int. J. Syst. Evol. Microbiol.">
        <title>The Global Catalogue of Microorganisms (GCM) 10K type strain sequencing project: providing services to taxonomists for standard genome sequencing and annotation.</title>
        <authorList>
            <consortium name="The Broad Institute Genomics Platform"/>
            <consortium name="The Broad Institute Genome Sequencing Center for Infectious Disease"/>
            <person name="Wu L."/>
            <person name="Ma J."/>
        </authorList>
    </citation>
    <scope>NUCLEOTIDE SEQUENCE [LARGE SCALE GENOMIC DNA]</scope>
    <source>
        <strain evidence="2">CECT 8064</strain>
    </source>
</reference>
<sequence>MNSKETDPILRYAKDIRIEDIERLESFINARTERLRHAERGSDERQLARAVRAAMTHLTITIQNDVTYLMSDNGSQVVHKELVVSWNALWALVSPWQYHDDYDLARWRPVKHWDATEAAAWVARALEAPSKDRSSDT</sequence>